<name>A0A914S3S2_PAREQ</name>
<dbReference type="Proteomes" id="UP000887564">
    <property type="component" value="Unplaced"/>
</dbReference>
<sequence length="38" mass="4399">MRMLMRRVLVVISITRICANIPDVVPLRIPASFRKTEC</sequence>
<organism evidence="2 3">
    <name type="scientific">Parascaris equorum</name>
    <name type="common">Equine roundworm</name>
    <dbReference type="NCBI Taxonomy" id="6256"/>
    <lineage>
        <taxon>Eukaryota</taxon>
        <taxon>Metazoa</taxon>
        <taxon>Ecdysozoa</taxon>
        <taxon>Nematoda</taxon>
        <taxon>Chromadorea</taxon>
        <taxon>Rhabditida</taxon>
        <taxon>Spirurina</taxon>
        <taxon>Ascaridomorpha</taxon>
        <taxon>Ascaridoidea</taxon>
        <taxon>Ascarididae</taxon>
        <taxon>Parascaris</taxon>
    </lineage>
</organism>
<dbReference type="WBParaSite" id="PEQ_0001325301-mRNA-1">
    <property type="protein sequence ID" value="PEQ_0001325301-mRNA-1"/>
    <property type="gene ID" value="PEQ_0001325301"/>
</dbReference>
<proteinExistence type="predicted"/>
<reference evidence="3" key="1">
    <citation type="submission" date="2022-11" db="UniProtKB">
        <authorList>
            <consortium name="WormBaseParasite"/>
        </authorList>
    </citation>
    <scope>IDENTIFICATION</scope>
</reference>
<accession>A0A914S3S2</accession>
<evidence type="ECO:0000313" key="3">
    <source>
        <dbReference type="WBParaSite" id="PEQ_0001325301-mRNA-1"/>
    </source>
</evidence>
<keyword evidence="1" id="KW-0732">Signal</keyword>
<protein>
    <submittedName>
        <fullName evidence="3">Uncharacterized protein</fullName>
    </submittedName>
</protein>
<feature type="chain" id="PRO_5036722161" evidence="1">
    <location>
        <begin position="20"/>
        <end position="38"/>
    </location>
</feature>
<feature type="signal peptide" evidence="1">
    <location>
        <begin position="1"/>
        <end position="19"/>
    </location>
</feature>
<keyword evidence="2" id="KW-1185">Reference proteome</keyword>
<evidence type="ECO:0000256" key="1">
    <source>
        <dbReference type="SAM" id="SignalP"/>
    </source>
</evidence>
<dbReference type="AlphaFoldDB" id="A0A914S3S2"/>
<evidence type="ECO:0000313" key="2">
    <source>
        <dbReference type="Proteomes" id="UP000887564"/>
    </source>
</evidence>